<protein>
    <recommendedName>
        <fullName evidence="3">Pyrimidine 5'-nucleotidase</fullName>
    </recommendedName>
</protein>
<dbReference type="NCBIfam" id="TIGR01993">
    <property type="entry name" value="Pyr-5-nucltdase"/>
    <property type="match status" value="1"/>
</dbReference>
<dbReference type="SUPFAM" id="SSF56784">
    <property type="entry name" value="HAD-like"/>
    <property type="match status" value="1"/>
</dbReference>
<dbReference type="InterPro" id="IPR010237">
    <property type="entry name" value="Pyr-5-nucltdase"/>
</dbReference>
<evidence type="ECO:0008006" key="3">
    <source>
        <dbReference type="Google" id="ProtNLM"/>
    </source>
</evidence>
<dbReference type="GO" id="GO:0008252">
    <property type="term" value="F:nucleotidase activity"/>
    <property type="evidence" value="ECO:0007669"/>
    <property type="project" value="TreeGrafter"/>
</dbReference>
<dbReference type="EMBL" id="BQFW01000017">
    <property type="protein sequence ID" value="GJJ79254.1"/>
    <property type="molecule type" value="Genomic_DNA"/>
</dbReference>
<keyword evidence="2" id="KW-1185">Reference proteome</keyword>
<dbReference type="InterPro" id="IPR036412">
    <property type="entry name" value="HAD-like_sf"/>
</dbReference>
<dbReference type="NCBIfam" id="TIGR01509">
    <property type="entry name" value="HAD-SF-IA-v3"/>
    <property type="match status" value="1"/>
</dbReference>
<reference evidence="1" key="2">
    <citation type="journal article" date="2022" name="Microbiol. Resour. Announc.">
        <title>Whole-Genome Sequence of Entomortierella parvispora E1425, a Mucoromycotan Fungus Associated with Burkholderiaceae-Related Endosymbiotic Bacteria.</title>
        <authorList>
            <person name="Herlambang A."/>
            <person name="Guo Y."/>
            <person name="Takashima Y."/>
            <person name="Narisawa K."/>
            <person name="Ohta H."/>
            <person name="Nishizawa T."/>
        </authorList>
    </citation>
    <scope>NUCLEOTIDE SEQUENCE</scope>
    <source>
        <strain evidence="1">E1425</strain>
    </source>
</reference>
<dbReference type="Gene3D" id="3.40.50.1000">
    <property type="entry name" value="HAD superfamily/HAD-like"/>
    <property type="match status" value="1"/>
</dbReference>
<dbReference type="GO" id="GO:0009166">
    <property type="term" value="P:nucleotide catabolic process"/>
    <property type="evidence" value="ECO:0007669"/>
    <property type="project" value="TreeGrafter"/>
</dbReference>
<dbReference type="OrthoDB" id="1065058at2759"/>
<dbReference type="InterPro" id="IPR052791">
    <property type="entry name" value="SSM1_domain"/>
</dbReference>
<comment type="caution">
    <text evidence="1">The sequence shown here is derived from an EMBL/GenBank/DDBJ whole genome shotgun (WGS) entry which is preliminary data.</text>
</comment>
<dbReference type="PANTHER" id="PTHR47438">
    <property type="entry name" value="PHOSPHATE METABOLISM PROTEIN 8-RELATED"/>
    <property type="match status" value="1"/>
</dbReference>
<dbReference type="PANTHER" id="PTHR47438:SF1">
    <property type="entry name" value="PHOSPHATE METABOLISM PROTEIN 8-RELATED"/>
    <property type="match status" value="1"/>
</dbReference>
<evidence type="ECO:0000313" key="2">
    <source>
        <dbReference type="Proteomes" id="UP000827284"/>
    </source>
</evidence>
<proteinExistence type="predicted"/>
<dbReference type="AlphaFoldDB" id="A0A9P3M2C5"/>
<gene>
    <name evidence="1" type="ORF">EMPS_11614</name>
</gene>
<reference evidence="1" key="1">
    <citation type="submission" date="2021-11" db="EMBL/GenBank/DDBJ databases">
        <authorList>
            <person name="Herlambang A."/>
            <person name="Guo Y."/>
            <person name="Takashima Y."/>
            <person name="Nishizawa T."/>
        </authorList>
    </citation>
    <scope>NUCLEOTIDE SEQUENCE</scope>
    <source>
        <strain evidence="1">E1425</strain>
    </source>
</reference>
<name>A0A9P3M2C5_9FUNG</name>
<organism evidence="1 2">
    <name type="scientific">Entomortierella parvispora</name>
    <dbReference type="NCBI Taxonomy" id="205924"/>
    <lineage>
        <taxon>Eukaryota</taxon>
        <taxon>Fungi</taxon>
        <taxon>Fungi incertae sedis</taxon>
        <taxon>Mucoromycota</taxon>
        <taxon>Mortierellomycotina</taxon>
        <taxon>Mortierellomycetes</taxon>
        <taxon>Mortierellales</taxon>
        <taxon>Mortierellaceae</taxon>
        <taxon>Entomortierella</taxon>
    </lineage>
</organism>
<dbReference type="InterPro" id="IPR006439">
    <property type="entry name" value="HAD-SF_hydro_IA"/>
</dbReference>
<dbReference type="InterPro" id="IPR023214">
    <property type="entry name" value="HAD_sf"/>
</dbReference>
<evidence type="ECO:0000313" key="1">
    <source>
        <dbReference type="EMBL" id="GJJ79254.1"/>
    </source>
</evidence>
<dbReference type="Pfam" id="PF00702">
    <property type="entry name" value="Hydrolase"/>
    <property type="match status" value="1"/>
</dbReference>
<accession>A0A9P3M2C5</accession>
<sequence>MKDRIENYFKASGIPHSEVESLVQHYYITYGLAIRGLVERHPEVDIRDYDEKVDGALPLEIILKEDPALRSMIQSMNIGKKWLFTNAGESHAKRVVSILGLDGLFHGVTFCNYLAPQFVCKPDRRSFEKAMEEAGVTDPSLCYFVDDSSANVEMATQVGWNAVHLLEDPAEDSSSGKFRIHSIKDLPQVMPELWETSMK</sequence>
<dbReference type="Proteomes" id="UP000827284">
    <property type="component" value="Unassembled WGS sequence"/>
</dbReference>
<dbReference type="GO" id="GO:0006206">
    <property type="term" value="P:pyrimidine nucleobase metabolic process"/>
    <property type="evidence" value="ECO:0007669"/>
    <property type="project" value="TreeGrafter"/>
</dbReference>